<evidence type="ECO:0000313" key="1">
    <source>
        <dbReference type="EMBL" id="CAG7652568.1"/>
    </source>
</evidence>
<evidence type="ECO:0000313" key="2">
    <source>
        <dbReference type="Proteomes" id="UP000730618"/>
    </source>
</evidence>
<comment type="caution">
    <text evidence="1">The sequence shown here is derived from an EMBL/GenBank/DDBJ whole genome shotgun (WGS) entry which is preliminary data.</text>
</comment>
<proteinExistence type="predicted"/>
<keyword evidence="2" id="KW-1185">Reference proteome</keyword>
<accession>A0ABM8VP97</accession>
<sequence>MGNPGIPCLPIMWLVKEYHPFIFQTGANLINLIHFKSE</sequence>
<dbReference type="EMBL" id="CAJVCE010000018">
    <property type="protein sequence ID" value="CAG7652568.1"/>
    <property type="molecule type" value="Genomic_DNA"/>
</dbReference>
<organism evidence="1 2">
    <name type="scientific">Paenibacillus allorhizosphaerae</name>
    <dbReference type="NCBI Taxonomy" id="2849866"/>
    <lineage>
        <taxon>Bacteria</taxon>
        <taxon>Bacillati</taxon>
        <taxon>Bacillota</taxon>
        <taxon>Bacilli</taxon>
        <taxon>Bacillales</taxon>
        <taxon>Paenibacillaceae</taxon>
        <taxon>Paenibacillus</taxon>
    </lineage>
</organism>
<name>A0ABM8VP97_9BACL</name>
<gene>
    <name evidence="1" type="ORF">PAECIP111802_05260</name>
</gene>
<reference evidence="1 2" key="1">
    <citation type="submission" date="2021-06" db="EMBL/GenBank/DDBJ databases">
        <authorList>
            <person name="Criscuolo A."/>
        </authorList>
    </citation>
    <scope>NUCLEOTIDE SEQUENCE [LARGE SCALE GENOMIC DNA]</scope>
    <source>
        <strain evidence="2">CIP 111802</strain>
    </source>
</reference>
<protein>
    <submittedName>
        <fullName evidence="1">Uncharacterized protein</fullName>
    </submittedName>
</protein>
<dbReference type="Proteomes" id="UP000730618">
    <property type="component" value="Unassembled WGS sequence"/>
</dbReference>